<reference evidence="1 2" key="2">
    <citation type="journal article" date="2017" name="Nature">
        <title>The Apostasia genome and the evolution of orchids.</title>
        <authorList>
            <person name="Zhang G.Q."/>
            <person name="Liu K.W."/>
            <person name="Li Z."/>
            <person name="Lohaus R."/>
            <person name="Hsiao Y.Y."/>
            <person name="Niu S.C."/>
            <person name="Wang J.Y."/>
            <person name="Lin Y.C."/>
            <person name="Xu Q."/>
            <person name="Chen L.J."/>
            <person name="Yoshida K."/>
            <person name="Fujiwara S."/>
            <person name="Wang Z.W."/>
            <person name="Zhang Y.Q."/>
            <person name="Mitsuda N."/>
            <person name="Wang M."/>
            <person name="Liu G.H."/>
            <person name="Pecoraro L."/>
            <person name="Huang H.X."/>
            <person name="Xiao X.J."/>
            <person name="Lin M."/>
            <person name="Wu X.Y."/>
            <person name="Wu W.L."/>
            <person name="Chen Y.Y."/>
            <person name="Chang S.B."/>
            <person name="Sakamoto S."/>
            <person name="Ohme-Takagi M."/>
            <person name="Yagi M."/>
            <person name="Zeng S.J."/>
            <person name="Shen C.Y."/>
            <person name="Yeh C.M."/>
            <person name="Luo Y.B."/>
            <person name="Tsai W.C."/>
            <person name="Van de Peer Y."/>
            <person name="Liu Z.J."/>
        </authorList>
    </citation>
    <scope>NUCLEOTIDE SEQUENCE [LARGE SCALE GENOMIC DNA]</scope>
    <source>
        <tissue evidence="1">The whole plant</tissue>
    </source>
</reference>
<dbReference type="AlphaFoldDB" id="A0A2I0X7C2"/>
<organism evidence="1 2">
    <name type="scientific">Dendrobium catenatum</name>
    <dbReference type="NCBI Taxonomy" id="906689"/>
    <lineage>
        <taxon>Eukaryota</taxon>
        <taxon>Viridiplantae</taxon>
        <taxon>Streptophyta</taxon>
        <taxon>Embryophyta</taxon>
        <taxon>Tracheophyta</taxon>
        <taxon>Spermatophyta</taxon>
        <taxon>Magnoliopsida</taxon>
        <taxon>Liliopsida</taxon>
        <taxon>Asparagales</taxon>
        <taxon>Orchidaceae</taxon>
        <taxon>Epidendroideae</taxon>
        <taxon>Malaxideae</taxon>
        <taxon>Dendrobiinae</taxon>
        <taxon>Dendrobium</taxon>
    </lineage>
</organism>
<protein>
    <submittedName>
        <fullName evidence="1">Uncharacterized protein</fullName>
    </submittedName>
</protein>
<reference evidence="1 2" key="1">
    <citation type="journal article" date="2016" name="Sci. Rep.">
        <title>The Dendrobium catenatum Lindl. genome sequence provides insights into polysaccharide synthase, floral development and adaptive evolution.</title>
        <authorList>
            <person name="Zhang G.Q."/>
            <person name="Xu Q."/>
            <person name="Bian C."/>
            <person name="Tsai W.C."/>
            <person name="Yeh C.M."/>
            <person name="Liu K.W."/>
            <person name="Yoshida K."/>
            <person name="Zhang L.S."/>
            <person name="Chang S.B."/>
            <person name="Chen F."/>
            <person name="Shi Y."/>
            <person name="Su Y.Y."/>
            <person name="Zhang Y.Q."/>
            <person name="Chen L.J."/>
            <person name="Yin Y."/>
            <person name="Lin M."/>
            <person name="Huang H."/>
            <person name="Deng H."/>
            <person name="Wang Z.W."/>
            <person name="Zhu S.L."/>
            <person name="Zhao X."/>
            <person name="Deng C."/>
            <person name="Niu S.C."/>
            <person name="Huang J."/>
            <person name="Wang M."/>
            <person name="Liu G.H."/>
            <person name="Yang H.J."/>
            <person name="Xiao X.J."/>
            <person name="Hsiao Y.Y."/>
            <person name="Wu W.L."/>
            <person name="Chen Y.Y."/>
            <person name="Mitsuda N."/>
            <person name="Ohme-Takagi M."/>
            <person name="Luo Y.B."/>
            <person name="Van de Peer Y."/>
            <person name="Liu Z.J."/>
        </authorList>
    </citation>
    <scope>NUCLEOTIDE SEQUENCE [LARGE SCALE GENOMIC DNA]</scope>
    <source>
        <tissue evidence="1">The whole plant</tissue>
    </source>
</reference>
<gene>
    <name evidence="1" type="ORF">MA16_Dca010889</name>
</gene>
<proteinExistence type="predicted"/>
<keyword evidence="2" id="KW-1185">Reference proteome</keyword>
<sequence>MRRYRIFNIISKIIQVTPMISKPKRRSITSLTNMSERSIHKDLQLLNLPNNIKDIQAKAWFLQNLKPSDVKTQIHFNNQIS</sequence>
<name>A0A2I0X7C2_9ASPA</name>
<dbReference type="EMBL" id="KZ502082">
    <property type="protein sequence ID" value="PKU83796.1"/>
    <property type="molecule type" value="Genomic_DNA"/>
</dbReference>
<evidence type="ECO:0000313" key="2">
    <source>
        <dbReference type="Proteomes" id="UP000233837"/>
    </source>
</evidence>
<dbReference type="Proteomes" id="UP000233837">
    <property type="component" value="Unassembled WGS sequence"/>
</dbReference>
<accession>A0A2I0X7C2</accession>
<evidence type="ECO:0000313" key="1">
    <source>
        <dbReference type="EMBL" id="PKU83796.1"/>
    </source>
</evidence>